<organism evidence="2 3">
    <name type="scientific">Cercophora scortea</name>
    <dbReference type="NCBI Taxonomy" id="314031"/>
    <lineage>
        <taxon>Eukaryota</taxon>
        <taxon>Fungi</taxon>
        <taxon>Dikarya</taxon>
        <taxon>Ascomycota</taxon>
        <taxon>Pezizomycotina</taxon>
        <taxon>Sordariomycetes</taxon>
        <taxon>Sordariomycetidae</taxon>
        <taxon>Sordariales</taxon>
        <taxon>Lasiosphaeriaceae</taxon>
        <taxon>Cercophora</taxon>
    </lineage>
</organism>
<name>A0AAE0I7X0_9PEZI</name>
<proteinExistence type="predicted"/>
<feature type="chain" id="PRO_5042270796" evidence="1">
    <location>
        <begin position="24"/>
        <end position="196"/>
    </location>
</feature>
<dbReference type="AlphaFoldDB" id="A0AAE0I7X0"/>
<evidence type="ECO:0000313" key="3">
    <source>
        <dbReference type="Proteomes" id="UP001286456"/>
    </source>
</evidence>
<keyword evidence="3" id="KW-1185">Reference proteome</keyword>
<comment type="caution">
    <text evidence="2">The sequence shown here is derived from an EMBL/GenBank/DDBJ whole genome shotgun (WGS) entry which is preliminary data.</text>
</comment>
<evidence type="ECO:0000256" key="1">
    <source>
        <dbReference type="SAM" id="SignalP"/>
    </source>
</evidence>
<reference evidence="2" key="2">
    <citation type="submission" date="2023-06" db="EMBL/GenBank/DDBJ databases">
        <authorList>
            <consortium name="Lawrence Berkeley National Laboratory"/>
            <person name="Haridas S."/>
            <person name="Hensen N."/>
            <person name="Bonometti L."/>
            <person name="Westerberg I."/>
            <person name="Brannstrom I.O."/>
            <person name="Guillou S."/>
            <person name="Cros-Aarteil S."/>
            <person name="Calhoun S."/>
            <person name="Kuo A."/>
            <person name="Mondo S."/>
            <person name="Pangilinan J."/>
            <person name="Riley R."/>
            <person name="Labutti K."/>
            <person name="Andreopoulos B."/>
            <person name="Lipzen A."/>
            <person name="Chen C."/>
            <person name="Yanf M."/>
            <person name="Daum C."/>
            <person name="Ng V."/>
            <person name="Clum A."/>
            <person name="Steindorff A."/>
            <person name="Ohm R."/>
            <person name="Martin F."/>
            <person name="Silar P."/>
            <person name="Natvig D."/>
            <person name="Lalanne C."/>
            <person name="Gautier V."/>
            <person name="Ament-Velasquez S.L."/>
            <person name="Kruys A."/>
            <person name="Hutchinson M.I."/>
            <person name="Powell A.J."/>
            <person name="Barry K."/>
            <person name="Miller A.N."/>
            <person name="Grigoriev I.V."/>
            <person name="Debuchy R."/>
            <person name="Gladieux P."/>
            <person name="Thoren M.H."/>
            <person name="Johannesson H."/>
        </authorList>
    </citation>
    <scope>NUCLEOTIDE SEQUENCE</scope>
    <source>
        <strain evidence="2">SMH4131-1</strain>
    </source>
</reference>
<protein>
    <submittedName>
        <fullName evidence="2">Uncharacterized protein</fullName>
    </submittedName>
</protein>
<dbReference type="Proteomes" id="UP001286456">
    <property type="component" value="Unassembled WGS sequence"/>
</dbReference>
<dbReference type="EMBL" id="JAUEPO010000006">
    <property type="protein sequence ID" value="KAK3320244.1"/>
    <property type="molecule type" value="Genomic_DNA"/>
</dbReference>
<keyword evidence="1" id="KW-0732">Signal</keyword>
<accession>A0AAE0I7X0</accession>
<evidence type="ECO:0000313" key="2">
    <source>
        <dbReference type="EMBL" id="KAK3320244.1"/>
    </source>
</evidence>
<reference evidence="2" key="1">
    <citation type="journal article" date="2023" name="Mol. Phylogenet. Evol.">
        <title>Genome-scale phylogeny and comparative genomics of the fungal order Sordariales.</title>
        <authorList>
            <person name="Hensen N."/>
            <person name="Bonometti L."/>
            <person name="Westerberg I."/>
            <person name="Brannstrom I.O."/>
            <person name="Guillou S."/>
            <person name="Cros-Aarteil S."/>
            <person name="Calhoun S."/>
            <person name="Haridas S."/>
            <person name="Kuo A."/>
            <person name="Mondo S."/>
            <person name="Pangilinan J."/>
            <person name="Riley R."/>
            <person name="LaButti K."/>
            <person name="Andreopoulos B."/>
            <person name="Lipzen A."/>
            <person name="Chen C."/>
            <person name="Yan M."/>
            <person name="Daum C."/>
            <person name="Ng V."/>
            <person name="Clum A."/>
            <person name="Steindorff A."/>
            <person name="Ohm R.A."/>
            <person name="Martin F."/>
            <person name="Silar P."/>
            <person name="Natvig D.O."/>
            <person name="Lalanne C."/>
            <person name="Gautier V."/>
            <person name="Ament-Velasquez S.L."/>
            <person name="Kruys A."/>
            <person name="Hutchinson M.I."/>
            <person name="Powell A.J."/>
            <person name="Barry K."/>
            <person name="Miller A.N."/>
            <person name="Grigoriev I.V."/>
            <person name="Debuchy R."/>
            <person name="Gladieux P."/>
            <person name="Hiltunen Thoren M."/>
            <person name="Johannesson H."/>
        </authorList>
    </citation>
    <scope>NUCLEOTIDE SEQUENCE</scope>
    <source>
        <strain evidence="2">SMH4131-1</strain>
    </source>
</reference>
<gene>
    <name evidence="2" type="ORF">B0T19DRAFT_404755</name>
</gene>
<feature type="signal peptide" evidence="1">
    <location>
        <begin position="1"/>
        <end position="23"/>
    </location>
</feature>
<sequence>MHSSSFVLVLAAAFFTAIPSVHALPSGNLPSPSNFETVTVLPDGAYEGFTYPNGTVVATSVDTIEKRTYVRHATPQIAERSAGPDKRFVSCWNQPFDHSGVDRTANCLRDRAKKAGGIDLRSGAGPYFSSCISEAVQVYYCVNAGNSWGNADLVDINYGLQQMDSRCAAYDASYFQWDGTVGIVGKARADTPICLG</sequence>